<sequence length="88" mass="10025">MRDSIQNTSRDSFRKDSYGTTKARVSPVGKAVPFLITSLQPFAFSFHVLRYRFSVEQGYDIDSGWNYCKAKFSAPKMIEISSTIDMEA</sequence>
<name>A0AA40KI10_9HYME</name>
<reference evidence="2" key="1">
    <citation type="submission" date="2021-10" db="EMBL/GenBank/DDBJ databases">
        <title>Melipona bicolor Genome sequencing and assembly.</title>
        <authorList>
            <person name="Araujo N.S."/>
            <person name="Arias M.C."/>
        </authorList>
    </citation>
    <scope>NUCLEOTIDE SEQUENCE</scope>
    <source>
        <strain evidence="2">USP_2M_L1-L4_2017</strain>
        <tissue evidence="2">Whole body</tissue>
    </source>
</reference>
<gene>
    <name evidence="2" type="ORF">K0M31_010791</name>
</gene>
<organism evidence="2 3">
    <name type="scientific">Melipona bicolor</name>
    <dbReference type="NCBI Taxonomy" id="60889"/>
    <lineage>
        <taxon>Eukaryota</taxon>
        <taxon>Metazoa</taxon>
        <taxon>Ecdysozoa</taxon>
        <taxon>Arthropoda</taxon>
        <taxon>Hexapoda</taxon>
        <taxon>Insecta</taxon>
        <taxon>Pterygota</taxon>
        <taxon>Neoptera</taxon>
        <taxon>Endopterygota</taxon>
        <taxon>Hymenoptera</taxon>
        <taxon>Apocrita</taxon>
        <taxon>Aculeata</taxon>
        <taxon>Apoidea</taxon>
        <taxon>Anthophila</taxon>
        <taxon>Apidae</taxon>
        <taxon>Melipona</taxon>
    </lineage>
</organism>
<dbReference type="Proteomes" id="UP001177670">
    <property type="component" value="Unassembled WGS sequence"/>
</dbReference>
<evidence type="ECO:0000313" key="3">
    <source>
        <dbReference type="Proteomes" id="UP001177670"/>
    </source>
</evidence>
<comment type="caution">
    <text evidence="2">The sequence shown here is derived from an EMBL/GenBank/DDBJ whole genome shotgun (WGS) entry which is preliminary data.</text>
</comment>
<protein>
    <submittedName>
        <fullName evidence="2">Uncharacterized protein</fullName>
    </submittedName>
</protein>
<dbReference type="EMBL" id="JAHYIQ010000028">
    <property type="protein sequence ID" value="KAK1121006.1"/>
    <property type="molecule type" value="Genomic_DNA"/>
</dbReference>
<proteinExistence type="predicted"/>
<feature type="compositionally biased region" description="Polar residues" evidence="1">
    <location>
        <begin position="1"/>
        <end position="10"/>
    </location>
</feature>
<keyword evidence="3" id="KW-1185">Reference proteome</keyword>
<evidence type="ECO:0000256" key="1">
    <source>
        <dbReference type="SAM" id="MobiDB-lite"/>
    </source>
</evidence>
<dbReference type="AlphaFoldDB" id="A0AA40KI10"/>
<evidence type="ECO:0000313" key="2">
    <source>
        <dbReference type="EMBL" id="KAK1121006.1"/>
    </source>
</evidence>
<feature type="region of interest" description="Disordered" evidence="1">
    <location>
        <begin position="1"/>
        <end position="22"/>
    </location>
</feature>
<accession>A0AA40KI10</accession>